<reference evidence="1 2" key="1">
    <citation type="journal article" date="2014" name="Genome Biol. Evol.">
        <title>Genome degeneration and adaptation in a nascent stage of symbiosis.</title>
        <authorList>
            <person name="Oakeson K.F."/>
            <person name="Gil R."/>
            <person name="Clayton A.L."/>
            <person name="Dunn D.M."/>
            <person name="von Niederhausern A.C."/>
            <person name="Hamil C."/>
            <person name="Aoyagi A."/>
            <person name="Duval B."/>
            <person name="Baca A."/>
            <person name="Silva F.J."/>
            <person name="Vallier A."/>
            <person name="Jackson D.G."/>
            <person name="Latorre A."/>
            <person name="Weiss R.B."/>
            <person name="Heddi A."/>
            <person name="Moya A."/>
            <person name="Dale C."/>
        </authorList>
    </citation>
    <scope>NUCLEOTIDE SEQUENCE [LARGE SCALE GENOMIC DNA]</scope>
    <source>
        <strain evidence="1 2">HS1</strain>
    </source>
</reference>
<dbReference type="Proteomes" id="UP000019028">
    <property type="component" value="Chromosome"/>
</dbReference>
<gene>
    <name evidence="1" type="ORF">Sant_0076</name>
</gene>
<name>W0HSS0_9GAMM</name>
<evidence type="ECO:0000313" key="1">
    <source>
        <dbReference type="EMBL" id="AHF75193.1"/>
    </source>
</evidence>
<keyword evidence="2" id="KW-1185">Reference proteome</keyword>
<accession>W0HSS0</accession>
<proteinExistence type="predicted"/>
<dbReference type="HOGENOM" id="CLU_3103891_0_0_6"/>
<dbReference type="AlphaFoldDB" id="W0HSS0"/>
<dbReference type="EMBL" id="CP006569">
    <property type="protein sequence ID" value="AHF75193.1"/>
    <property type="molecule type" value="Genomic_DNA"/>
</dbReference>
<evidence type="ECO:0000313" key="2">
    <source>
        <dbReference type="Proteomes" id="UP000019028"/>
    </source>
</evidence>
<sequence length="51" mass="5715">MRDLLYSWQDHMSAIPAEKFRLCLISSIIRLTFYPAGTESGTLPSARLPCG</sequence>
<organism evidence="1 2">
    <name type="scientific">Sodalis praecaptivus</name>
    <dbReference type="NCBI Taxonomy" id="1239307"/>
    <lineage>
        <taxon>Bacteria</taxon>
        <taxon>Pseudomonadati</taxon>
        <taxon>Pseudomonadota</taxon>
        <taxon>Gammaproteobacteria</taxon>
        <taxon>Enterobacterales</taxon>
        <taxon>Bruguierivoracaceae</taxon>
        <taxon>Sodalis</taxon>
    </lineage>
</organism>
<dbReference type="KEGG" id="sod:Sant_0076"/>
<protein>
    <submittedName>
        <fullName evidence="1">Uncharacterized protein</fullName>
    </submittedName>
</protein>